<dbReference type="Gene3D" id="3.40.630.30">
    <property type="match status" value="1"/>
</dbReference>
<dbReference type="InterPro" id="IPR016181">
    <property type="entry name" value="Acyl_CoA_acyltransferase"/>
</dbReference>
<evidence type="ECO:0000259" key="1">
    <source>
        <dbReference type="PROSITE" id="PS51186"/>
    </source>
</evidence>
<dbReference type="CDD" id="cd04301">
    <property type="entry name" value="NAT_SF"/>
    <property type="match status" value="1"/>
</dbReference>
<evidence type="ECO:0000313" key="3">
    <source>
        <dbReference type="Proteomes" id="UP000460298"/>
    </source>
</evidence>
<gene>
    <name evidence="2" type="ORF">F9K24_00190</name>
</gene>
<proteinExistence type="predicted"/>
<dbReference type="InterPro" id="IPR000182">
    <property type="entry name" value="GNAT_dom"/>
</dbReference>
<organism evidence="2 3">
    <name type="scientific">Leptonema illini</name>
    <dbReference type="NCBI Taxonomy" id="183"/>
    <lineage>
        <taxon>Bacteria</taxon>
        <taxon>Pseudomonadati</taxon>
        <taxon>Spirochaetota</taxon>
        <taxon>Spirochaetia</taxon>
        <taxon>Leptospirales</taxon>
        <taxon>Leptospiraceae</taxon>
        <taxon>Leptonema</taxon>
    </lineage>
</organism>
<dbReference type="SUPFAM" id="SSF55729">
    <property type="entry name" value="Acyl-CoA N-acyltransferases (Nat)"/>
    <property type="match status" value="1"/>
</dbReference>
<dbReference type="Pfam" id="PF00583">
    <property type="entry name" value="Acetyltransf_1"/>
    <property type="match status" value="1"/>
</dbReference>
<dbReference type="EMBL" id="WBUI01000001">
    <property type="protein sequence ID" value="KAB2935179.1"/>
    <property type="molecule type" value="Genomic_DNA"/>
</dbReference>
<sequence length="154" mass="17230">MNVLIENATAADRSFLWSLLQQHLDELSVFTGSHKVDGEHSYPYFDLYWQDASRFAHLIFCDQAVVGFALVNSHVLDPASMASIAEFYIRPAFRKQGIGRLAVKGIFDQRPGRWEAKIESGNVAALAFWSKVFAEGKDVRITTLPEGMLMSGAF</sequence>
<feature type="domain" description="N-acetyltransferase" evidence="1">
    <location>
        <begin position="3"/>
        <end position="154"/>
    </location>
</feature>
<name>A0A833LYT5_9LEPT</name>
<comment type="caution">
    <text evidence="2">The sequence shown here is derived from an EMBL/GenBank/DDBJ whole genome shotgun (WGS) entry which is preliminary data.</text>
</comment>
<accession>A0A833LYT5</accession>
<dbReference type="PROSITE" id="PS51186">
    <property type="entry name" value="GNAT"/>
    <property type="match status" value="1"/>
</dbReference>
<dbReference type="GO" id="GO:0016747">
    <property type="term" value="F:acyltransferase activity, transferring groups other than amino-acyl groups"/>
    <property type="evidence" value="ECO:0007669"/>
    <property type="project" value="InterPro"/>
</dbReference>
<dbReference type="Proteomes" id="UP000460298">
    <property type="component" value="Unassembled WGS sequence"/>
</dbReference>
<dbReference type="AlphaFoldDB" id="A0A833LYT5"/>
<keyword evidence="2" id="KW-0808">Transferase</keyword>
<reference evidence="2 3" key="1">
    <citation type="submission" date="2019-10" db="EMBL/GenBank/DDBJ databases">
        <title>Extracellular Electron Transfer in a Candidatus Methanoperedens spp. Enrichment Culture.</title>
        <authorList>
            <person name="Berger S."/>
            <person name="Rangel Shaw D."/>
            <person name="Berben T."/>
            <person name="In 'T Zandt M."/>
            <person name="Frank J."/>
            <person name="Reimann J."/>
            <person name="Jetten M.S.M."/>
            <person name="Welte C.U."/>
        </authorList>
    </citation>
    <scope>NUCLEOTIDE SEQUENCE [LARGE SCALE GENOMIC DNA]</scope>
    <source>
        <strain evidence="2">SB12</strain>
    </source>
</reference>
<evidence type="ECO:0000313" key="2">
    <source>
        <dbReference type="EMBL" id="KAB2935179.1"/>
    </source>
</evidence>
<protein>
    <submittedName>
        <fullName evidence="2">GNAT family N-acetyltransferase</fullName>
    </submittedName>
</protein>